<comment type="caution">
    <text evidence="1">The sequence shown here is derived from an EMBL/GenBank/DDBJ whole genome shotgun (WGS) entry which is preliminary data.</text>
</comment>
<dbReference type="AlphaFoldDB" id="A0A834SYW1"/>
<dbReference type="GO" id="GO:0003964">
    <property type="term" value="F:RNA-directed DNA polymerase activity"/>
    <property type="evidence" value="ECO:0007669"/>
    <property type="project" value="UniProtKB-KW"/>
</dbReference>
<protein>
    <submittedName>
        <fullName evidence="1">Reverse transcriptase</fullName>
    </submittedName>
</protein>
<evidence type="ECO:0000313" key="2">
    <source>
        <dbReference type="Proteomes" id="UP000634136"/>
    </source>
</evidence>
<organism evidence="1 2">
    <name type="scientific">Senna tora</name>
    <dbReference type="NCBI Taxonomy" id="362788"/>
    <lineage>
        <taxon>Eukaryota</taxon>
        <taxon>Viridiplantae</taxon>
        <taxon>Streptophyta</taxon>
        <taxon>Embryophyta</taxon>
        <taxon>Tracheophyta</taxon>
        <taxon>Spermatophyta</taxon>
        <taxon>Magnoliopsida</taxon>
        <taxon>eudicotyledons</taxon>
        <taxon>Gunneridae</taxon>
        <taxon>Pentapetalae</taxon>
        <taxon>rosids</taxon>
        <taxon>fabids</taxon>
        <taxon>Fabales</taxon>
        <taxon>Fabaceae</taxon>
        <taxon>Caesalpinioideae</taxon>
        <taxon>Cassia clade</taxon>
        <taxon>Senna</taxon>
    </lineage>
</organism>
<dbReference type="EMBL" id="JAAIUW010000010">
    <property type="protein sequence ID" value="KAF7811782.1"/>
    <property type="molecule type" value="Genomic_DNA"/>
</dbReference>
<keyword evidence="2" id="KW-1185">Reference proteome</keyword>
<reference evidence="1" key="1">
    <citation type="submission" date="2020-09" db="EMBL/GenBank/DDBJ databases">
        <title>Genome-Enabled Discovery of Anthraquinone Biosynthesis in Senna tora.</title>
        <authorList>
            <person name="Kang S.-H."/>
            <person name="Pandey R.P."/>
            <person name="Lee C.-M."/>
            <person name="Sim J.-S."/>
            <person name="Jeong J.-T."/>
            <person name="Choi B.-S."/>
            <person name="Jung M."/>
            <person name="Ginzburg D."/>
            <person name="Zhao K."/>
            <person name="Won S.Y."/>
            <person name="Oh T.-J."/>
            <person name="Yu Y."/>
            <person name="Kim N.-H."/>
            <person name="Lee O.R."/>
            <person name="Lee T.-H."/>
            <person name="Bashyal P."/>
            <person name="Kim T.-S."/>
            <person name="Lee W.-H."/>
            <person name="Kawkins C."/>
            <person name="Kim C.-K."/>
            <person name="Kim J.S."/>
            <person name="Ahn B.O."/>
            <person name="Rhee S.Y."/>
            <person name="Sohng J.K."/>
        </authorList>
    </citation>
    <scope>NUCLEOTIDE SEQUENCE</scope>
    <source>
        <tissue evidence="1">Leaf</tissue>
    </source>
</reference>
<keyword evidence="1" id="KW-0808">Transferase</keyword>
<keyword evidence="1" id="KW-0695">RNA-directed DNA polymerase</keyword>
<accession>A0A834SYW1</accession>
<dbReference type="Proteomes" id="UP000634136">
    <property type="component" value="Unassembled WGS sequence"/>
</dbReference>
<evidence type="ECO:0000313" key="1">
    <source>
        <dbReference type="EMBL" id="KAF7811782.1"/>
    </source>
</evidence>
<proteinExistence type="predicted"/>
<gene>
    <name evidence="1" type="ORF">G2W53_032758</name>
</gene>
<keyword evidence="1" id="KW-0548">Nucleotidyltransferase</keyword>
<name>A0A834SYW1_9FABA</name>
<sequence length="282" mass="32846">MNRLEGIQRRLALGPSIYLSDLQKQLWEEYENILTQEELLWMQKSREQWIIHGDRNTRFFHTSTMIRRKRNRIEALKNNQGEWVFEDETLKNMAVEYFTSLYTDDMTLQTPYYVDICFPSLDRNELLSCSKMISVEEVKEAIYSMRPFKSPGPDGLSPVFFQSQWKEGALWRLGNGTKVKFRSDPWLSNGKILGDYAIVPLSYVERNRVAADFVSASGDWALDMFDFLVPSNVTSMIAAIHPPSPSYPEDMVIWRHSQDGNFSTWSAYRAISRNVVDHPNSF</sequence>
<dbReference type="OrthoDB" id="1922870at2759"/>